<organism evidence="2 3">
    <name type="scientific">Pseudomonas silesiensis</name>
    <dbReference type="NCBI Taxonomy" id="1853130"/>
    <lineage>
        <taxon>Bacteria</taxon>
        <taxon>Pseudomonadati</taxon>
        <taxon>Pseudomonadota</taxon>
        <taxon>Gammaproteobacteria</taxon>
        <taxon>Pseudomonadales</taxon>
        <taxon>Pseudomonadaceae</taxon>
        <taxon>Pseudomonas</taxon>
    </lineage>
</organism>
<dbReference type="CDD" id="cd08369">
    <property type="entry name" value="FMT_core"/>
    <property type="match status" value="1"/>
</dbReference>
<feature type="domain" description="Formyl transferase N-terminal" evidence="1">
    <location>
        <begin position="57"/>
        <end position="158"/>
    </location>
</feature>
<proteinExistence type="predicted"/>
<dbReference type="OrthoDB" id="9802815at2"/>
<dbReference type="Gene3D" id="3.40.50.12230">
    <property type="match status" value="1"/>
</dbReference>
<dbReference type="KEGG" id="psil:PMA3_24495"/>
<sequence length="292" mass="32129">MTCRIAYICGVQGLSLVPLLRGITEPEDLMVFASQSAFNEWEGDTQNIEPIECAEMLRAALVTFRPDIILVMTYLSKLDVSLSKSSKYGMVNIHPSLLPEYRGGAPIFYALKNGEEHVGVTYHFMTEVFDQGDIIEQASIKVTPTDCASSVWLKVIKKIFAGLPKIIENRSQWTSMARKQDENIATSIGFPSLGERSLSKLKTVSENLSIIRACGRATGARLSLEGHIVFVTEASVAPANAALNESPESWIENESTLLFKVLDGWLEINAAKLDGITISSWRFLMEALAHGA</sequence>
<dbReference type="AlphaFoldDB" id="A0A191YZG5"/>
<dbReference type="PANTHER" id="PTHR11138:SF5">
    <property type="entry name" value="METHIONYL-TRNA FORMYLTRANSFERASE, MITOCHONDRIAL"/>
    <property type="match status" value="1"/>
</dbReference>
<gene>
    <name evidence="2" type="ORF">PMA3_24495</name>
</gene>
<dbReference type="EMBL" id="CP014870">
    <property type="protein sequence ID" value="ANJ58154.1"/>
    <property type="molecule type" value="Genomic_DNA"/>
</dbReference>
<dbReference type="RefSeq" id="WP_064679609.1">
    <property type="nucleotide sequence ID" value="NZ_CP014870.1"/>
</dbReference>
<dbReference type="SUPFAM" id="SSF53328">
    <property type="entry name" value="Formyltransferase"/>
    <property type="match status" value="1"/>
</dbReference>
<evidence type="ECO:0000313" key="3">
    <source>
        <dbReference type="Proteomes" id="UP000078354"/>
    </source>
</evidence>
<accession>A0A191YZG5</accession>
<evidence type="ECO:0000313" key="2">
    <source>
        <dbReference type="EMBL" id="ANJ58154.1"/>
    </source>
</evidence>
<dbReference type="InterPro" id="IPR036477">
    <property type="entry name" value="Formyl_transf_N_sf"/>
</dbReference>
<dbReference type="PANTHER" id="PTHR11138">
    <property type="entry name" value="METHIONYL-TRNA FORMYLTRANSFERASE"/>
    <property type="match status" value="1"/>
</dbReference>
<dbReference type="STRING" id="1853130.PMA3_24495"/>
<dbReference type="InterPro" id="IPR002376">
    <property type="entry name" value="Formyl_transf_N"/>
</dbReference>
<keyword evidence="3" id="KW-1185">Reference proteome</keyword>
<dbReference type="Proteomes" id="UP000078354">
    <property type="component" value="Chromosome"/>
</dbReference>
<evidence type="ECO:0000259" key="1">
    <source>
        <dbReference type="Pfam" id="PF00551"/>
    </source>
</evidence>
<reference evidence="2 3" key="1">
    <citation type="journal article" date="2018" name="Syst. Appl. Microbiol.">
        <title>Pseudomonas silesiensis sp. nov. strain A3T isolated from a biological pesticide sewage treatment plant and analysis of the complete genome sequence.</title>
        <authorList>
            <person name="Kaminski M.A."/>
            <person name="Furmanczyk E.M."/>
            <person name="Sobczak A."/>
            <person name="Dziembowski A."/>
            <person name="Lipinski L."/>
        </authorList>
    </citation>
    <scope>NUCLEOTIDE SEQUENCE [LARGE SCALE GENOMIC DNA]</scope>
    <source>
        <strain evidence="2 3">A3</strain>
    </source>
</reference>
<name>A0A191YZG5_9PSED</name>
<dbReference type="Pfam" id="PF00551">
    <property type="entry name" value="Formyl_trans_N"/>
    <property type="match status" value="1"/>
</dbReference>
<dbReference type="GO" id="GO:0004479">
    <property type="term" value="F:methionyl-tRNA formyltransferase activity"/>
    <property type="evidence" value="ECO:0007669"/>
    <property type="project" value="TreeGrafter"/>
</dbReference>
<protein>
    <recommendedName>
        <fullName evidence="1">Formyl transferase N-terminal domain-containing protein</fullName>
    </recommendedName>
</protein>